<organism evidence="2 3">
    <name type="scientific">Vigna mungo</name>
    <name type="common">Black gram</name>
    <name type="synonym">Phaseolus mungo</name>
    <dbReference type="NCBI Taxonomy" id="3915"/>
    <lineage>
        <taxon>Eukaryota</taxon>
        <taxon>Viridiplantae</taxon>
        <taxon>Streptophyta</taxon>
        <taxon>Embryophyta</taxon>
        <taxon>Tracheophyta</taxon>
        <taxon>Spermatophyta</taxon>
        <taxon>Magnoliopsida</taxon>
        <taxon>eudicotyledons</taxon>
        <taxon>Gunneridae</taxon>
        <taxon>Pentapetalae</taxon>
        <taxon>rosids</taxon>
        <taxon>fabids</taxon>
        <taxon>Fabales</taxon>
        <taxon>Fabaceae</taxon>
        <taxon>Papilionoideae</taxon>
        <taxon>50 kb inversion clade</taxon>
        <taxon>NPAAA clade</taxon>
        <taxon>indigoferoid/millettioid clade</taxon>
        <taxon>Phaseoleae</taxon>
        <taxon>Vigna</taxon>
    </lineage>
</organism>
<dbReference type="InterPro" id="IPR056924">
    <property type="entry name" value="SH3_Tf2-1"/>
</dbReference>
<dbReference type="PANTHER" id="PTHR46148:SF52">
    <property type="entry name" value="OS04G0603800 PROTEIN"/>
    <property type="match status" value="1"/>
</dbReference>
<feature type="domain" description="Tf2-1-like SH3-like" evidence="1">
    <location>
        <begin position="18"/>
        <end position="82"/>
    </location>
</feature>
<dbReference type="Pfam" id="PF24626">
    <property type="entry name" value="SH3_Tf2-1"/>
    <property type="match status" value="1"/>
</dbReference>
<evidence type="ECO:0000259" key="1">
    <source>
        <dbReference type="Pfam" id="PF24626"/>
    </source>
</evidence>
<dbReference type="Proteomes" id="UP001374535">
    <property type="component" value="Chromosome 2"/>
</dbReference>
<dbReference type="AlphaFoldDB" id="A0AAQ3P1G9"/>
<proteinExistence type="predicted"/>
<accession>A0AAQ3P1G9</accession>
<name>A0AAQ3P1G9_VIGMU</name>
<keyword evidence="3" id="KW-1185">Reference proteome</keyword>
<evidence type="ECO:0000313" key="3">
    <source>
        <dbReference type="Proteomes" id="UP001374535"/>
    </source>
</evidence>
<evidence type="ECO:0000313" key="2">
    <source>
        <dbReference type="EMBL" id="WVZ19910.1"/>
    </source>
</evidence>
<gene>
    <name evidence="2" type="ORF">V8G54_007232</name>
</gene>
<dbReference type="EMBL" id="CP144699">
    <property type="protein sequence ID" value="WVZ19910.1"/>
    <property type="molecule type" value="Genomic_DNA"/>
</dbReference>
<reference evidence="2 3" key="1">
    <citation type="journal article" date="2023" name="Life. Sci Alliance">
        <title>Evolutionary insights into 3D genome organization and epigenetic landscape of Vigna mungo.</title>
        <authorList>
            <person name="Junaid A."/>
            <person name="Singh B."/>
            <person name="Bhatia S."/>
        </authorList>
    </citation>
    <scope>NUCLEOTIDE SEQUENCE [LARGE SCALE GENOMIC DNA]</scope>
    <source>
        <strain evidence="2">Urdbean</strain>
    </source>
</reference>
<sequence>MKSMVDAHRRDVHYEVGMWVYVKLKPYRQTSLAGKTPQKLAKRYFGPFQILNRIGQMAYHLALPDTSKIHLVFHCSSLKPHHGPPPPVACTLLSNNYNNGSLLSPLVILGTRENISSDSPQLEVLVQCQGASREQATWEPWMNIQRTFNLENKVLL</sequence>
<dbReference type="PANTHER" id="PTHR46148">
    <property type="entry name" value="CHROMO DOMAIN-CONTAINING PROTEIN"/>
    <property type="match status" value="1"/>
</dbReference>
<protein>
    <recommendedName>
        <fullName evidence="1">Tf2-1-like SH3-like domain-containing protein</fullName>
    </recommendedName>
</protein>